<feature type="compositionally biased region" description="Low complexity" evidence="6">
    <location>
        <begin position="340"/>
        <end position="357"/>
    </location>
</feature>
<evidence type="ECO:0000256" key="4">
    <source>
        <dbReference type="ARBA" id="ARBA00022840"/>
    </source>
</evidence>
<organism evidence="9 10">
    <name type="scientific">Streptomyces mauvecolor</name>
    <dbReference type="NCBI Taxonomy" id="58345"/>
    <lineage>
        <taxon>Bacteria</taxon>
        <taxon>Bacillati</taxon>
        <taxon>Actinomycetota</taxon>
        <taxon>Actinomycetes</taxon>
        <taxon>Kitasatosporales</taxon>
        <taxon>Streptomycetaceae</taxon>
        <taxon>Streptomyces</taxon>
    </lineage>
</organism>
<protein>
    <submittedName>
        <fullName evidence="9">Protein kinase</fullName>
    </submittedName>
</protein>
<evidence type="ECO:0000256" key="3">
    <source>
        <dbReference type="ARBA" id="ARBA00022777"/>
    </source>
</evidence>
<evidence type="ECO:0000256" key="7">
    <source>
        <dbReference type="SAM" id="Phobius"/>
    </source>
</evidence>
<feature type="compositionally biased region" description="Pro residues" evidence="6">
    <location>
        <begin position="304"/>
        <end position="314"/>
    </location>
</feature>
<feature type="compositionally biased region" description="Low complexity" evidence="6">
    <location>
        <begin position="375"/>
        <end position="387"/>
    </location>
</feature>
<feature type="compositionally biased region" description="Low complexity" evidence="6">
    <location>
        <begin position="450"/>
        <end position="465"/>
    </location>
</feature>
<dbReference type="Gene3D" id="3.30.200.20">
    <property type="entry name" value="Phosphorylase Kinase, domain 1"/>
    <property type="match status" value="1"/>
</dbReference>
<feature type="region of interest" description="Disordered" evidence="6">
    <location>
        <begin position="445"/>
        <end position="486"/>
    </location>
</feature>
<dbReference type="InterPro" id="IPR000719">
    <property type="entry name" value="Prot_kinase_dom"/>
</dbReference>
<evidence type="ECO:0000256" key="1">
    <source>
        <dbReference type="ARBA" id="ARBA00022679"/>
    </source>
</evidence>
<dbReference type="Proteomes" id="UP001595834">
    <property type="component" value="Unassembled WGS sequence"/>
</dbReference>
<keyword evidence="7" id="KW-0472">Membrane</keyword>
<dbReference type="PROSITE" id="PS50011">
    <property type="entry name" value="PROTEIN_KINASE_DOM"/>
    <property type="match status" value="1"/>
</dbReference>
<feature type="compositionally biased region" description="Polar residues" evidence="6">
    <location>
        <begin position="319"/>
        <end position="329"/>
    </location>
</feature>
<name>A0ABV9UM09_9ACTN</name>
<keyword evidence="7" id="KW-0812">Transmembrane</keyword>
<feature type="binding site" evidence="5">
    <location>
        <position position="51"/>
    </location>
    <ligand>
        <name>ATP</name>
        <dbReference type="ChEBI" id="CHEBI:30616"/>
    </ligand>
</feature>
<keyword evidence="10" id="KW-1185">Reference proteome</keyword>
<dbReference type="SMART" id="SM00220">
    <property type="entry name" value="S_TKc"/>
    <property type="match status" value="1"/>
</dbReference>
<dbReference type="PROSITE" id="PS00107">
    <property type="entry name" value="PROTEIN_KINASE_ATP"/>
    <property type="match status" value="1"/>
</dbReference>
<dbReference type="SUPFAM" id="SSF56112">
    <property type="entry name" value="Protein kinase-like (PK-like)"/>
    <property type="match status" value="1"/>
</dbReference>
<evidence type="ECO:0000259" key="8">
    <source>
        <dbReference type="PROSITE" id="PS50011"/>
    </source>
</evidence>
<evidence type="ECO:0000256" key="5">
    <source>
        <dbReference type="PROSITE-ProRule" id="PRU10141"/>
    </source>
</evidence>
<gene>
    <name evidence="9" type="ORF">ACFPFX_09045</name>
</gene>
<sequence length="619" mass="64391">MSAPSTDLFQPLGPDDPSTVGGYRLTAVLGAGGMGKVYLSYTPGGRPIALKVIRPEFSEDPEFRRRFQQEVKAAQRVQGLYTAPVIDFDTDGTQPWLATAYVPGPSLADAVSRHGRLPLRSVLLLAVGVAEALHVIHGAGIVHRDLKPANVLLAADGPRVIDFGIARAADATSLTGHGVSVGTPAFMAPEQASAGTVTPHTDIFALGQIVAYAAIGAPAYGEGSSHAVLYRIVHEDPDLSALPAELRPLVTRCLSRDPADRPSLTEVIQMCHDLSPAPLRQGEDWLPQAVAGSITERLQLPEPAKTPPPQPAVAPTPTEVSAQPPTQGANPYAPTGMGMAAAPTQSAPAAPMHAPSGPAGPGPVPPGYQTPPPGYQTQPAYQTHPGYQTPPPGYGPGYPTPAPAHHPGYPPAAPKRKRTGLIVAGSVVAAVIGIVVVVSLLPKGSDNKAKGSSSAVGGSKSAGTGTTSGGSSGKNQKPADPTPASYQGINLTANYQLMMADNPPRPASGGNAGVMYNHGDLYFYMDTLFGDTKVGTDNGKLVVLNNSEKGSLETCRAETRYTDKIGLDQLTDGSEICVLSDAGHIAVATYRGKSGTNDPSKYITLDLKIWRNAEEPRKH</sequence>
<proteinExistence type="predicted"/>
<dbReference type="RefSeq" id="WP_344375841.1">
    <property type="nucleotide sequence ID" value="NZ_BAAASQ010000012.1"/>
</dbReference>
<feature type="transmembrane region" description="Helical" evidence="7">
    <location>
        <begin position="420"/>
        <end position="441"/>
    </location>
</feature>
<dbReference type="PANTHER" id="PTHR43289:SF34">
    <property type="entry name" value="SERINE_THREONINE-PROTEIN KINASE YBDM-RELATED"/>
    <property type="match status" value="1"/>
</dbReference>
<keyword evidence="2 5" id="KW-0547">Nucleotide-binding</keyword>
<dbReference type="InterPro" id="IPR017441">
    <property type="entry name" value="Protein_kinase_ATP_BS"/>
</dbReference>
<evidence type="ECO:0000313" key="10">
    <source>
        <dbReference type="Proteomes" id="UP001595834"/>
    </source>
</evidence>
<feature type="compositionally biased region" description="Pro residues" evidence="6">
    <location>
        <begin position="388"/>
        <end position="413"/>
    </location>
</feature>
<dbReference type="PROSITE" id="PS00108">
    <property type="entry name" value="PROTEIN_KINASE_ST"/>
    <property type="match status" value="1"/>
</dbReference>
<dbReference type="EMBL" id="JBHSIZ010000007">
    <property type="protein sequence ID" value="MFC4956445.1"/>
    <property type="molecule type" value="Genomic_DNA"/>
</dbReference>
<evidence type="ECO:0000256" key="2">
    <source>
        <dbReference type="ARBA" id="ARBA00022741"/>
    </source>
</evidence>
<keyword evidence="7" id="KW-1133">Transmembrane helix</keyword>
<feature type="domain" description="Protein kinase" evidence="8">
    <location>
        <begin position="23"/>
        <end position="275"/>
    </location>
</feature>
<dbReference type="InterPro" id="IPR011009">
    <property type="entry name" value="Kinase-like_dom_sf"/>
</dbReference>
<dbReference type="CDD" id="cd14014">
    <property type="entry name" value="STKc_PknB_like"/>
    <property type="match status" value="1"/>
</dbReference>
<keyword evidence="3 9" id="KW-0418">Kinase</keyword>
<evidence type="ECO:0000313" key="9">
    <source>
        <dbReference type="EMBL" id="MFC4956445.1"/>
    </source>
</evidence>
<comment type="caution">
    <text evidence="9">The sequence shown here is derived from an EMBL/GenBank/DDBJ whole genome shotgun (WGS) entry which is preliminary data.</text>
</comment>
<evidence type="ECO:0000256" key="6">
    <source>
        <dbReference type="SAM" id="MobiDB-lite"/>
    </source>
</evidence>
<dbReference type="Pfam" id="PF00069">
    <property type="entry name" value="Pkinase"/>
    <property type="match status" value="1"/>
</dbReference>
<accession>A0ABV9UM09</accession>
<dbReference type="Gene3D" id="1.10.510.10">
    <property type="entry name" value="Transferase(Phosphotransferase) domain 1"/>
    <property type="match status" value="1"/>
</dbReference>
<reference evidence="10" key="1">
    <citation type="journal article" date="2019" name="Int. J. Syst. Evol. Microbiol.">
        <title>The Global Catalogue of Microorganisms (GCM) 10K type strain sequencing project: providing services to taxonomists for standard genome sequencing and annotation.</title>
        <authorList>
            <consortium name="The Broad Institute Genomics Platform"/>
            <consortium name="The Broad Institute Genome Sequencing Center for Infectious Disease"/>
            <person name="Wu L."/>
            <person name="Ma J."/>
        </authorList>
    </citation>
    <scope>NUCLEOTIDE SEQUENCE [LARGE SCALE GENOMIC DNA]</scope>
    <source>
        <strain evidence="10">CCM 7224</strain>
    </source>
</reference>
<dbReference type="GO" id="GO:0016301">
    <property type="term" value="F:kinase activity"/>
    <property type="evidence" value="ECO:0007669"/>
    <property type="project" value="UniProtKB-KW"/>
</dbReference>
<dbReference type="InterPro" id="IPR008271">
    <property type="entry name" value="Ser/Thr_kinase_AS"/>
</dbReference>
<keyword evidence="4 5" id="KW-0067">ATP-binding</keyword>
<feature type="region of interest" description="Disordered" evidence="6">
    <location>
        <begin position="300"/>
        <end position="416"/>
    </location>
</feature>
<dbReference type="PANTHER" id="PTHR43289">
    <property type="entry name" value="MITOGEN-ACTIVATED PROTEIN KINASE KINASE KINASE 20-RELATED"/>
    <property type="match status" value="1"/>
</dbReference>
<keyword evidence="1" id="KW-0808">Transferase</keyword>
<feature type="compositionally biased region" description="Pro residues" evidence="6">
    <location>
        <begin position="358"/>
        <end position="374"/>
    </location>
</feature>